<accession>A0A4Q7ZFU4</accession>
<keyword evidence="2" id="KW-0472">Membrane</keyword>
<gene>
    <name evidence="3" type="ORF">EV385_1351</name>
</gene>
<feature type="region of interest" description="Disordered" evidence="1">
    <location>
        <begin position="1"/>
        <end position="20"/>
    </location>
</feature>
<name>A0A4Q7ZFU4_9ACTN</name>
<keyword evidence="2" id="KW-0812">Transmembrane</keyword>
<dbReference type="Proteomes" id="UP000292564">
    <property type="component" value="Unassembled WGS sequence"/>
</dbReference>
<keyword evidence="2" id="KW-1133">Transmembrane helix</keyword>
<dbReference type="Pfam" id="PF11361">
    <property type="entry name" value="DUF3159"/>
    <property type="match status" value="1"/>
</dbReference>
<evidence type="ECO:0000256" key="2">
    <source>
        <dbReference type="SAM" id="Phobius"/>
    </source>
</evidence>
<dbReference type="AlphaFoldDB" id="A0A4Q7ZFU4"/>
<dbReference type="EMBL" id="SHKY01000001">
    <property type="protein sequence ID" value="RZU49598.1"/>
    <property type="molecule type" value="Genomic_DNA"/>
</dbReference>
<evidence type="ECO:0000313" key="4">
    <source>
        <dbReference type="Proteomes" id="UP000292564"/>
    </source>
</evidence>
<proteinExistence type="predicted"/>
<comment type="caution">
    <text evidence="3">The sequence shown here is derived from an EMBL/GenBank/DDBJ whole genome shotgun (WGS) entry which is preliminary data.</text>
</comment>
<feature type="transmembrane region" description="Helical" evidence="2">
    <location>
        <begin position="164"/>
        <end position="185"/>
    </location>
</feature>
<protein>
    <submittedName>
        <fullName evidence="3">Uncharacterized protein DUF3159</fullName>
    </submittedName>
</protein>
<feature type="region of interest" description="Disordered" evidence="1">
    <location>
        <begin position="38"/>
        <end position="65"/>
    </location>
</feature>
<keyword evidence="4" id="KW-1185">Reference proteome</keyword>
<feature type="transmembrane region" description="Helical" evidence="2">
    <location>
        <begin position="111"/>
        <end position="133"/>
    </location>
</feature>
<feature type="transmembrane region" description="Helical" evidence="2">
    <location>
        <begin position="217"/>
        <end position="239"/>
    </location>
</feature>
<reference evidence="3 4" key="1">
    <citation type="submission" date="2019-02" db="EMBL/GenBank/DDBJ databases">
        <title>Sequencing the genomes of 1000 actinobacteria strains.</title>
        <authorList>
            <person name="Klenk H.-P."/>
        </authorList>
    </citation>
    <scope>NUCLEOTIDE SEQUENCE [LARGE SCALE GENOMIC DNA]</scope>
    <source>
        <strain evidence="3 4">DSM 45162</strain>
    </source>
</reference>
<dbReference type="InterPro" id="IPR016566">
    <property type="entry name" value="UCP010219"/>
</dbReference>
<organism evidence="3 4">
    <name type="scientific">Krasilnikovia cinnamomea</name>
    <dbReference type="NCBI Taxonomy" id="349313"/>
    <lineage>
        <taxon>Bacteria</taxon>
        <taxon>Bacillati</taxon>
        <taxon>Actinomycetota</taxon>
        <taxon>Actinomycetes</taxon>
        <taxon>Micromonosporales</taxon>
        <taxon>Micromonosporaceae</taxon>
        <taxon>Krasilnikovia</taxon>
    </lineage>
</organism>
<feature type="transmembrane region" description="Helical" evidence="2">
    <location>
        <begin position="140"/>
        <end position="158"/>
    </location>
</feature>
<feature type="transmembrane region" description="Helical" evidence="2">
    <location>
        <begin position="86"/>
        <end position="105"/>
    </location>
</feature>
<evidence type="ECO:0000313" key="3">
    <source>
        <dbReference type="EMBL" id="RZU49598.1"/>
    </source>
</evidence>
<evidence type="ECO:0000256" key="1">
    <source>
        <dbReference type="SAM" id="MobiDB-lite"/>
    </source>
</evidence>
<feature type="transmembrane region" description="Helical" evidence="2">
    <location>
        <begin position="251"/>
        <end position="268"/>
    </location>
</feature>
<sequence length="282" mass="30429">MTPGSEPRHAAPREGVEDRVAEEVVEALNLHPVTEEVAEELSLNPGADGDQPAREPVAEGEEPLPTMSEQIADQLGGMRGLIESSVPVLAFVLLNFIVGLDAFGLPEDSRTGLYIAIGGAVGTAVVIAIYRLARREPIRHAINGLIGIALGAYLAARSGQAKDFYLPGILITLGQAALLLLSTAFRRPIIGYVWAVMANKGKHDWLENKRLLGTFQWLTVAWAVSLIVRGGVQALLYWLDRPDLLGVARIFLSWPIYAGMLALTVWAVRRATRAERAAQAAA</sequence>